<dbReference type="PANTHER" id="PTHR36974:SF1">
    <property type="entry name" value="DOXX FAMILY MEMBRANE PROTEIN"/>
    <property type="match status" value="1"/>
</dbReference>
<evidence type="ECO:0000256" key="2">
    <source>
        <dbReference type="ARBA" id="ARBA00022692"/>
    </source>
</evidence>
<name>A0A1I5LBK7_9SPHN</name>
<reference evidence="7" key="1">
    <citation type="submission" date="2016-10" db="EMBL/GenBank/DDBJ databases">
        <authorList>
            <person name="Varghese N."/>
            <person name="Submissions S."/>
        </authorList>
    </citation>
    <scope>NUCLEOTIDE SEQUENCE [LARGE SCALE GENOMIC DNA]</scope>
    <source>
        <strain evidence="7">CGMCC 1.7715</strain>
    </source>
</reference>
<evidence type="ECO:0000256" key="1">
    <source>
        <dbReference type="ARBA" id="ARBA00004141"/>
    </source>
</evidence>
<protein>
    <submittedName>
        <fullName evidence="6">Uncharacterized membrane protein</fullName>
    </submittedName>
</protein>
<keyword evidence="3 5" id="KW-1133">Transmembrane helix</keyword>
<evidence type="ECO:0000256" key="5">
    <source>
        <dbReference type="SAM" id="Phobius"/>
    </source>
</evidence>
<keyword evidence="7" id="KW-1185">Reference proteome</keyword>
<dbReference type="EMBL" id="FOWZ01000001">
    <property type="protein sequence ID" value="SFO94618.1"/>
    <property type="molecule type" value="Genomic_DNA"/>
</dbReference>
<dbReference type="OrthoDB" id="8856615at2"/>
<accession>A0A1I5LBK7</accession>
<dbReference type="InterPro" id="IPR032808">
    <property type="entry name" value="DoxX"/>
</dbReference>
<sequence length="133" mass="14787">MIRVALRWILAAFYALAGWAHIADPAPFLTIMPDAVPAPEAVVFWTGIAEIAGAIALVQPWSRNLRRWGGIGLALYALCVFPANINHFMMDMAREDNGLGLAYHVPRMVAQPILIWLALWVGGVTDWPRRRPT</sequence>
<evidence type="ECO:0000256" key="3">
    <source>
        <dbReference type="ARBA" id="ARBA00022989"/>
    </source>
</evidence>
<dbReference type="STRING" id="604088.SAMN04488060_0892"/>
<dbReference type="Proteomes" id="UP000199331">
    <property type="component" value="Unassembled WGS sequence"/>
</dbReference>
<evidence type="ECO:0000313" key="7">
    <source>
        <dbReference type="Proteomes" id="UP000199331"/>
    </source>
</evidence>
<proteinExistence type="predicted"/>
<keyword evidence="4 5" id="KW-0472">Membrane</keyword>
<evidence type="ECO:0000256" key="4">
    <source>
        <dbReference type="ARBA" id="ARBA00023136"/>
    </source>
</evidence>
<evidence type="ECO:0000313" key="6">
    <source>
        <dbReference type="EMBL" id="SFO94618.1"/>
    </source>
</evidence>
<dbReference type="GO" id="GO:0016020">
    <property type="term" value="C:membrane"/>
    <property type="evidence" value="ECO:0007669"/>
    <property type="project" value="UniProtKB-SubCell"/>
</dbReference>
<feature type="transmembrane region" description="Helical" evidence="5">
    <location>
        <begin position="41"/>
        <end position="58"/>
    </location>
</feature>
<organism evidence="6 7">
    <name type="scientific">Qipengyuania nanhaisediminis</name>
    <dbReference type="NCBI Taxonomy" id="604088"/>
    <lineage>
        <taxon>Bacteria</taxon>
        <taxon>Pseudomonadati</taxon>
        <taxon>Pseudomonadota</taxon>
        <taxon>Alphaproteobacteria</taxon>
        <taxon>Sphingomonadales</taxon>
        <taxon>Erythrobacteraceae</taxon>
        <taxon>Qipengyuania</taxon>
    </lineage>
</organism>
<keyword evidence="2 5" id="KW-0812">Transmembrane</keyword>
<dbReference type="AlphaFoldDB" id="A0A1I5LBK7"/>
<feature type="transmembrane region" description="Helical" evidence="5">
    <location>
        <begin position="109"/>
        <end position="127"/>
    </location>
</feature>
<gene>
    <name evidence="6" type="ORF">SAMN04488060_0892</name>
</gene>
<feature type="transmembrane region" description="Helical" evidence="5">
    <location>
        <begin position="70"/>
        <end position="89"/>
    </location>
</feature>
<dbReference type="PANTHER" id="PTHR36974">
    <property type="entry name" value="MEMBRANE PROTEIN-RELATED"/>
    <property type="match status" value="1"/>
</dbReference>
<dbReference type="Pfam" id="PF13564">
    <property type="entry name" value="DoxX_2"/>
    <property type="match status" value="1"/>
</dbReference>
<comment type="subcellular location">
    <subcellularLocation>
        <location evidence="1">Membrane</location>
        <topology evidence="1">Multi-pass membrane protein</topology>
    </subcellularLocation>
</comment>
<dbReference type="RefSeq" id="WP_090477625.1">
    <property type="nucleotide sequence ID" value="NZ_FOWZ01000001.1"/>
</dbReference>